<keyword evidence="2" id="KW-1185">Reference proteome</keyword>
<proteinExistence type="predicted"/>
<dbReference type="EMBL" id="JARKNE010000011">
    <property type="protein sequence ID" value="KAK5785157.1"/>
    <property type="molecule type" value="Genomic_DNA"/>
</dbReference>
<evidence type="ECO:0000313" key="2">
    <source>
        <dbReference type="Proteomes" id="UP001358586"/>
    </source>
</evidence>
<protein>
    <submittedName>
        <fullName evidence="1">Uncharacterized protein</fullName>
    </submittedName>
</protein>
<gene>
    <name evidence="1" type="ORF">PVK06_039709</name>
</gene>
<accession>A0ABR0N5R8</accession>
<name>A0ABR0N5R8_GOSAR</name>
<dbReference type="Proteomes" id="UP001358586">
    <property type="component" value="Chromosome 11"/>
</dbReference>
<evidence type="ECO:0000313" key="1">
    <source>
        <dbReference type="EMBL" id="KAK5785157.1"/>
    </source>
</evidence>
<organism evidence="1 2">
    <name type="scientific">Gossypium arboreum</name>
    <name type="common">Tree cotton</name>
    <name type="synonym">Gossypium nanking</name>
    <dbReference type="NCBI Taxonomy" id="29729"/>
    <lineage>
        <taxon>Eukaryota</taxon>
        <taxon>Viridiplantae</taxon>
        <taxon>Streptophyta</taxon>
        <taxon>Embryophyta</taxon>
        <taxon>Tracheophyta</taxon>
        <taxon>Spermatophyta</taxon>
        <taxon>Magnoliopsida</taxon>
        <taxon>eudicotyledons</taxon>
        <taxon>Gunneridae</taxon>
        <taxon>Pentapetalae</taxon>
        <taxon>rosids</taxon>
        <taxon>malvids</taxon>
        <taxon>Malvales</taxon>
        <taxon>Malvaceae</taxon>
        <taxon>Malvoideae</taxon>
        <taxon>Gossypium</taxon>
    </lineage>
</organism>
<sequence length="128" mass="14484">MDKKGLNLAIEEGRGTSVLVLYKEFMVGHIYDIPILPHGPSDKMVWFHNVHGIYTTKSSYSWLLLKSIGGGDETMIHALRNCPKAGDLITGGIDNRLLTKEYELCIDWLEDSIRLLDKKAFEDFISTL</sequence>
<reference evidence="1 2" key="1">
    <citation type="submission" date="2023-03" db="EMBL/GenBank/DDBJ databases">
        <title>WGS of Gossypium arboreum.</title>
        <authorList>
            <person name="Yu D."/>
        </authorList>
    </citation>
    <scope>NUCLEOTIDE SEQUENCE [LARGE SCALE GENOMIC DNA]</scope>
    <source>
        <tissue evidence="1">Leaf</tissue>
    </source>
</reference>
<comment type="caution">
    <text evidence="1">The sequence shown here is derived from an EMBL/GenBank/DDBJ whole genome shotgun (WGS) entry which is preliminary data.</text>
</comment>